<name>A0A0R1JLU6_9LACO</name>
<accession>A0A0R1JLU6</accession>
<gene>
    <name evidence="5" type="ORF">FD02_GL001436</name>
</gene>
<dbReference type="GO" id="GO:0008999">
    <property type="term" value="F:protein-N-terminal-alanine acetyltransferase activity"/>
    <property type="evidence" value="ECO:0007669"/>
    <property type="project" value="TreeGrafter"/>
</dbReference>
<dbReference type="PROSITE" id="PS51186">
    <property type="entry name" value="GNAT"/>
    <property type="match status" value="1"/>
</dbReference>
<dbReference type="PANTHER" id="PTHR43792">
    <property type="entry name" value="GNAT FAMILY, PUTATIVE (AFU_ORTHOLOGUE AFUA_3G00765)-RELATED-RELATED"/>
    <property type="match status" value="1"/>
</dbReference>
<dbReference type="GO" id="GO:0005737">
    <property type="term" value="C:cytoplasm"/>
    <property type="evidence" value="ECO:0007669"/>
    <property type="project" value="TreeGrafter"/>
</dbReference>
<dbReference type="Pfam" id="PF13302">
    <property type="entry name" value="Acetyltransf_3"/>
    <property type="match status" value="1"/>
</dbReference>
<sequence>MAHIVDYAKSVADTLSKQNSWRWAMRLTGERVTIRAFTAADAKAYLDYARDPAVAVPAGLQPIDTLAEAVAVVTNFAATNTGFAVTVADRLVGHIAVYERPAADGAPDPHSREIGYALAPAAWGHGYMQEALRLMLAALAAHGVAAVWATVLPTNRRSIKVLARTGFAYVDTAPTGIGPDQQLAAIFVWHPEK</sequence>
<dbReference type="InterPro" id="IPR000182">
    <property type="entry name" value="GNAT_dom"/>
</dbReference>
<dbReference type="InterPro" id="IPR016181">
    <property type="entry name" value="Acyl_CoA_acyltransferase"/>
</dbReference>
<comment type="similarity">
    <text evidence="3">Belongs to the acetyltransferase family. RimJ subfamily.</text>
</comment>
<reference evidence="5 6" key="1">
    <citation type="journal article" date="2015" name="Genome Announc.">
        <title>Expanding the biotechnology potential of lactobacilli through comparative genomics of 213 strains and associated genera.</title>
        <authorList>
            <person name="Sun Z."/>
            <person name="Harris H.M."/>
            <person name="McCann A."/>
            <person name="Guo C."/>
            <person name="Argimon S."/>
            <person name="Zhang W."/>
            <person name="Yang X."/>
            <person name="Jeffery I.B."/>
            <person name="Cooney J.C."/>
            <person name="Kagawa T.F."/>
            <person name="Liu W."/>
            <person name="Song Y."/>
            <person name="Salvetti E."/>
            <person name="Wrobel A."/>
            <person name="Rasinkangas P."/>
            <person name="Parkhill J."/>
            <person name="Rea M.C."/>
            <person name="O'Sullivan O."/>
            <person name="Ritari J."/>
            <person name="Douillard F.P."/>
            <person name="Paul Ross R."/>
            <person name="Yang R."/>
            <person name="Briner A.E."/>
            <person name="Felis G.E."/>
            <person name="de Vos W.M."/>
            <person name="Barrangou R."/>
            <person name="Klaenhammer T.R."/>
            <person name="Caufield P.W."/>
            <person name="Cui Y."/>
            <person name="Zhang H."/>
            <person name="O'Toole P.W."/>
        </authorList>
    </citation>
    <scope>NUCLEOTIDE SEQUENCE [LARGE SCALE GENOMIC DNA]</scope>
    <source>
        <strain evidence="5 6">JCM 17158</strain>
    </source>
</reference>
<protein>
    <recommendedName>
        <fullName evidence="4">N-acetyltransferase domain-containing protein</fullName>
    </recommendedName>
</protein>
<dbReference type="Proteomes" id="UP000051804">
    <property type="component" value="Unassembled WGS sequence"/>
</dbReference>
<dbReference type="InterPro" id="IPR051531">
    <property type="entry name" value="N-acetyltransferase"/>
</dbReference>
<evidence type="ECO:0000256" key="3">
    <source>
        <dbReference type="ARBA" id="ARBA00038502"/>
    </source>
</evidence>
<evidence type="ECO:0000256" key="1">
    <source>
        <dbReference type="ARBA" id="ARBA00022679"/>
    </source>
</evidence>
<dbReference type="EMBL" id="AZDJ01000022">
    <property type="protein sequence ID" value="KRK72464.1"/>
    <property type="molecule type" value="Genomic_DNA"/>
</dbReference>
<dbReference type="STRING" id="1291734.FD02_GL001436"/>
<evidence type="ECO:0000259" key="4">
    <source>
        <dbReference type="PROSITE" id="PS51186"/>
    </source>
</evidence>
<feature type="domain" description="N-acetyltransferase" evidence="4">
    <location>
        <begin position="32"/>
        <end position="193"/>
    </location>
</feature>
<proteinExistence type="inferred from homology"/>
<dbReference type="AlphaFoldDB" id="A0A0R1JLU6"/>
<keyword evidence="6" id="KW-1185">Reference proteome</keyword>
<keyword evidence="2" id="KW-0012">Acyltransferase</keyword>
<organism evidence="5 6">
    <name type="scientific">Lacticaseibacillus nasuensis JCM 17158</name>
    <dbReference type="NCBI Taxonomy" id="1291734"/>
    <lineage>
        <taxon>Bacteria</taxon>
        <taxon>Bacillati</taxon>
        <taxon>Bacillota</taxon>
        <taxon>Bacilli</taxon>
        <taxon>Lactobacillales</taxon>
        <taxon>Lactobacillaceae</taxon>
        <taxon>Lacticaseibacillus</taxon>
    </lineage>
</organism>
<dbReference type="Gene3D" id="3.40.630.30">
    <property type="match status" value="1"/>
</dbReference>
<evidence type="ECO:0000256" key="2">
    <source>
        <dbReference type="ARBA" id="ARBA00023315"/>
    </source>
</evidence>
<keyword evidence="1" id="KW-0808">Transferase</keyword>
<comment type="caution">
    <text evidence="5">The sequence shown here is derived from an EMBL/GenBank/DDBJ whole genome shotgun (WGS) entry which is preliminary data.</text>
</comment>
<evidence type="ECO:0000313" key="5">
    <source>
        <dbReference type="EMBL" id="KRK72464.1"/>
    </source>
</evidence>
<evidence type="ECO:0000313" key="6">
    <source>
        <dbReference type="Proteomes" id="UP000051804"/>
    </source>
</evidence>
<dbReference type="PANTHER" id="PTHR43792:SF8">
    <property type="entry name" value="[RIBOSOMAL PROTEIN US5]-ALANINE N-ACETYLTRANSFERASE"/>
    <property type="match status" value="1"/>
</dbReference>
<dbReference type="PATRIC" id="fig|1291734.4.peg.1479"/>
<dbReference type="SUPFAM" id="SSF55729">
    <property type="entry name" value="Acyl-CoA N-acyltransferases (Nat)"/>
    <property type="match status" value="1"/>
</dbReference>